<dbReference type="Gene3D" id="2.40.160.20">
    <property type="match status" value="1"/>
</dbReference>
<sequence>MKFTAVPAAFTLAVFSSFTTSAQAAGYQAGDVLVRAGVTSVQPDSKRAGVFVEALGGDTPLALSVDNDSQLGLNLVYLFTRNWAFEVLAATPFEHDVTIHDPQGVALGVFDTSVDGATLAEVKHLPPTISALYYFSTDNNFKPYVGAGINYTVFFDEAFQTGPESLGFNSLELDDSWGYALQFGADIQLGEHWLLNASARYIDIETTATFKIGEDIAGSSEVEINPVVYSLMLGYRF</sequence>
<dbReference type="PANTHER" id="PTHR36920">
    <property type="match status" value="1"/>
</dbReference>
<dbReference type="InterPro" id="IPR011250">
    <property type="entry name" value="OMP/PagP_B-barrel"/>
</dbReference>
<proteinExistence type="predicted"/>
<evidence type="ECO:0000313" key="2">
    <source>
        <dbReference type="EMBL" id="MDO3382452.1"/>
    </source>
</evidence>
<protein>
    <submittedName>
        <fullName evidence="2">OmpW family outer membrane protein</fullName>
    </submittedName>
</protein>
<dbReference type="InterPro" id="IPR005618">
    <property type="entry name" value="OMPW"/>
</dbReference>
<evidence type="ECO:0000313" key="3">
    <source>
        <dbReference type="Proteomes" id="UP001168380"/>
    </source>
</evidence>
<evidence type="ECO:0000256" key="1">
    <source>
        <dbReference type="SAM" id="SignalP"/>
    </source>
</evidence>
<organism evidence="2 3">
    <name type="scientific">Gilvimarinus algae</name>
    <dbReference type="NCBI Taxonomy" id="3058037"/>
    <lineage>
        <taxon>Bacteria</taxon>
        <taxon>Pseudomonadati</taxon>
        <taxon>Pseudomonadota</taxon>
        <taxon>Gammaproteobacteria</taxon>
        <taxon>Cellvibrionales</taxon>
        <taxon>Cellvibrionaceae</taxon>
        <taxon>Gilvimarinus</taxon>
    </lineage>
</organism>
<feature type="chain" id="PRO_5047217681" evidence="1">
    <location>
        <begin position="25"/>
        <end position="237"/>
    </location>
</feature>
<dbReference type="Proteomes" id="UP001168380">
    <property type="component" value="Unassembled WGS sequence"/>
</dbReference>
<name>A0ABT8TJD7_9GAMM</name>
<dbReference type="RefSeq" id="WP_302712713.1">
    <property type="nucleotide sequence ID" value="NZ_JAULRT010000052.1"/>
</dbReference>
<comment type="caution">
    <text evidence="2">The sequence shown here is derived from an EMBL/GenBank/DDBJ whole genome shotgun (WGS) entry which is preliminary data.</text>
</comment>
<keyword evidence="1" id="KW-0732">Signal</keyword>
<dbReference type="SUPFAM" id="SSF56925">
    <property type="entry name" value="OMPA-like"/>
    <property type="match status" value="1"/>
</dbReference>
<keyword evidence="3" id="KW-1185">Reference proteome</keyword>
<reference evidence="2" key="1">
    <citation type="submission" date="2023-07" db="EMBL/GenBank/DDBJ databases">
        <title>Gilvimarinus algae sp. nov., isolated from the surface of Kelp.</title>
        <authorList>
            <person name="Sun Y.Y."/>
            <person name="Gong Y."/>
            <person name="Du Z.J."/>
        </authorList>
    </citation>
    <scope>NUCLEOTIDE SEQUENCE</scope>
    <source>
        <strain evidence="2">SDUM040014</strain>
    </source>
</reference>
<dbReference type="Pfam" id="PF03922">
    <property type="entry name" value="OmpW"/>
    <property type="match status" value="1"/>
</dbReference>
<feature type="signal peptide" evidence="1">
    <location>
        <begin position="1"/>
        <end position="24"/>
    </location>
</feature>
<dbReference type="EMBL" id="JAULRT010000052">
    <property type="protein sequence ID" value="MDO3382452.1"/>
    <property type="molecule type" value="Genomic_DNA"/>
</dbReference>
<dbReference type="PANTHER" id="PTHR36920:SF1">
    <property type="entry name" value="OUTER MEMBRANE PROTEIN W"/>
    <property type="match status" value="1"/>
</dbReference>
<accession>A0ABT8TJD7</accession>
<gene>
    <name evidence="2" type="ORF">QWI16_09720</name>
</gene>